<protein>
    <submittedName>
        <fullName evidence="1">Uncharacterized protein</fullName>
    </submittedName>
</protein>
<dbReference type="RefSeq" id="XP_013235140.1">
    <property type="nucleotide sequence ID" value="XM_013379686.1"/>
</dbReference>
<name>U6L2I8_EIMTE</name>
<dbReference type="VEuPathDB" id="ToxoDB:ETH2_0908800"/>
<dbReference type="EMBL" id="HG677013">
    <property type="protein sequence ID" value="CDJ44391.1"/>
    <property type="molecule type" value="Genomic_DNA"/>
</dbReference>
<dbReference type="GeneID" id="25256297"/>
<dbReference type="VEuPathDB" id="ToxoDB:ETH_00036280"/>
<keyword evidence="2" id="KW-1185">Reference proteome</keyword>
<reference evidence="1" key="1">
    <citation type="submission" date="2013-10" db="EMBL/GenBank/DDBJ databases">
        <title>Genomic analysis of the causative agents of coccidiosis in chickens.</title>
        <authorList>
            <person name="Reid A.J."/>
            <person name="Blake D."/>
            <person name="Billington K."/>
            <person name="Browne H."/>
            <person name="Dunn M."/>
            <person name="Hung S."/>
            <person name="Kawahara F."/>
            <person name="Miranda-Saavedra D."/>
            <person name="Mourier T."/>
            <person name="Nagra H."/>
            <person name="Otto T.D."/>
            <person name="Rawlings N."/>
            <person name="Sanchez A."/>
            <person name="Sanders M."/>
            <person name="Subramaniam C."/>
            <person name="Tay Y."/>
            <person name="Dear P."/>
            <person name="Doerig C."/>
            <person name="Gruber A."/>
            <person name="Parkinson J."/>
            <person name="Shirley M."/>
            <person name="Wan K.L."/>
            <person name="Berriman M."/>
            <person name="Tomley F."/>
            <person name="Pain A."/>
        </authorList>
    </citation>
    <scope>NUCLEOTIDE SEQUENCE [LARGE SCALE GENOMIC DNA]</scope>
    <source>
        <strain evidence="1">Houghton</strain>
    </source>
</reference>
<dbReference type="Proteomes" id="UP000030747">
    <property type="component" value="Unassembled WGS sequence"/>
</dbReference>
<feature type="non-terminal residue" evidence="1">
    <location>
        <position position="228"/>
    </location>
</feature>
<accession>U6L2I8</accession>
<evidence type="ECO:0000313" key="2">
    <source>
        <dbReference type="Proteomes" id="UP000030747"/>
    </source>
</evidence>
<organism evidence="1 2">
    <name type="scientific">Eimeria tenella</name>
    <name type="common">Coccidian parasite</name>
    <dbReference type="NCBI Taxonomy" id="5802"/>
    <lineage>
        <taxon>Eukaryota</taxon>
        <taxon>Sar</taxon>
        <taxon>Alveolata</taxon>
        <taxon>Apicomplexa</taxon>
        <taxon>Conoidasida</taxon>
        <taxon>Coccidia</taxon>
        <taxon>Eucoccidiorida</taxon>
        <taxon>Eimeriorina</taxon>
        <taxon>Eimeriidae</taxon>
        <taxon>Eimeria</taxon>
    </lineage>
</organism>
<reference evidence="1" key="2">
    <citation type="submission" date="2013-10" db="EMBL/GenBank/DDBJ databases">
        <authorList>
            <person name="Aslett M."/>
        </authorList>
    </citation>
    <scope>NUCLEOTIDE SEQUENCE [LARGE SCALE GENOMIC DNA]</scope>
    <source>
        <strain evidence="1">Houghton</strain>
    </source>
</reference>
<proteinExistence type="predicted"/>
<gene>
    <name evidence="1" type="ORF">ETH_00036280</name>
</gene>
<dbReference type="AlphaFoldDB" id="U6L2I8"/>
<sequence>VGLGLYTALQVAICLDTPENDPQGCVWSSLLLLLQELRASNPLLFLPFSAHAPGLLLPEAADAPQQQQQQPQQQEVLKQLSEVEAPHVCCLLGCLGSHCDVSLPSAAAAGTAAAAAARQNHLVAVGCFVAQAASTLMHLHMQQQLEKHQLTAGAFMGLQHLSEVRNFLFGIGTPPCWLPLQRELAASLCSSKNPAAAAAAAAARAGSLDPGVAAGAAAFAACTSMPCG</sequence>
<evidence type="ECO:0000313" key="1">
    <source>
        <dbReference type="EMBL" id="CDJ44391.1"/>
    </source>
</evidence>
<feature type="non-terminal residue" evidence="1">
    <location>
        <position position="1"/>
    </location>
</feature>
<dbReference type="OrthoDB" id="347163at2759"/>